<comment type="similarity">
    <text evidence="11">Belongs to the ELO family.</text>
</comment>
<dbReference type="Proteomes" id="UP000050741">
    <property type="component" value="Unassembled WGS sequence"/>
</dbReference>
<dbReference type="Pfam" id="PF01151">
    <property type="entry name" value="ELO"/>
    <property type="match status" value="1"/>
</dbReference>
<keyword evidence="7 11" id="KW-1133">Transmembrane helix</keyword>
<sequence>MLDIFLSAPYSHRTAKQWLIDYEPFLLKCVLIYVVTIFTIKFIMGSRKPFGLQGPLAIWNAILAVFSIAGFVFITPTFFRVISQKGIQYTYTQINEIHTDKTAGYWCFLWCVSKIPELIDTLFIVLRKKPLMFMHWYHHTLTGWFAFVTFYEDNAYMVWVVWLNYFIHAWMYSYYCARAVNIRVPPQFAQLLTAAQIVQFVITHFVMGHLLYLMATTSRKYAVTGRGFAVGAFMEVSYLLLWFRFFYISYIAGGGKKYAAHQNAMSTKNGRVEQKIGPGVFGEPIPLSALNSESELKNGEGKGASGVNEFAASIPPCIGYIRTDLGP</sequence>
<keyword evidence="4 11" id="KW-0808">Transferase</keyword>
<keyword evidence="5 11" id="KW-0812">Transmembrane</keyword>
<reference evidence="12" key="1">
    <citation type="submission" date="2013-12" db="EMBL/GenBank/DDBJ databases">
        <authorList>
            <person name="Aslett M."/>
        </authorList>
    </citation>
    <scope>NUCLEOTIDE SEQUENCE [LARGE SCALE GENOMIC DNA]</scope>
    <source>
        <strain evidence="12">Lindley</strain>
    </source>
</reference>
<evidence type="ECO:0000256" key="1">
    <source>
        <dbReference type="ARBA" id="ARBA00004141"/>
    </source>
</evidence>
<reference evidence="13" key="3">
    <citation type="submission" date="2016-06" db="UniProtKB">
        <authorList>
            <consortium name="WormBaseParasite"/>
        </authorList>
    </citation>
    <scope>IDENTIFICATION</scope>
</reference>
<reference evidence="12" key="2">
    <citation type="submission" date="2014-05" db="EMBL/GenBank/DDBJ databases">
        <title>The genome and life-stage specific transcriptomes of Globodera pallida elucidate key aspects of plant parasitism by a cyst nematode.</title>
        <authorList>
            <person name="Cotton J.A."/>
            <person name="Lilley C.J."/>
            <person name="Jones L.M."/>
            <person name="Kikuchi T."/>
            <person name="Reid A.J."/>
            <person name="Thorpe P."/>
            <person name="Tsai I.J."/>
            <person name="Beasley H."/>
            <person name="Blok V."/>
            <person name="Cock P.J.A."/>
            <person name="Van den Akker S.E."/>
            <person name="Holroyd N."/>
            <person name="Hunt M."/>
            <person name="Mantelin S."/>
            <person name="Naghra H."/>
            <person name="Pain A."/>
            <person name="Palomares-Rius J.E."/>
            <person name="Zarowiecki M."/>
            <person name="Berriman M."/>
            <person name="Jones J.T."/>
            <person name="Urwin P.E."/>
        </authorList>
    </citation>
    <scope>NUCLEOTIDE SEQUENCE [LARGE SCALE GENOMIC DNA]</scope>
    <source>
        <strain evidence="12">Lindley</strain>
    </source>
</reference>
<comment type="subcellular location">
    <subcellularLocation>
        <location evidence="1">Membrane</location>
        <topology evidence="1">Multi-pass membrane protein</topology>
    </subcellularLocation>
</comment>
<dbReference type="UniPathway" id="UPA00094"/>
<evidence type="ECO:0000256" key="2">
    <source>
        <dbReference type="ARBA" id="ARBA00005194"/>
    </source>
</evidence>
<evidence type="ECO:0000256" key="3">
    <source>
        <dbReference type="ARBA" id="ARBA00022516"/>
    </source>
</evidence>
<dbReference type="GO" id="GO:0019367">
    <property type="term" value="P:fatty acid elongation, saturated fatty acid"/>
    <property type="evidence" value="ECO:0007669"/>
    <property type="project" value="TreeGrafter"/>
</dbReference>
<dbReference type="GO" id="GO:0009922">
    <property type="term" value="F:fatty acid elongase activity"/>
    <property type="evidence" value="ECO:0007669"/>
    <property type="project" value="UniProtKB-EC"/>
</dbReference>
<dbReference type="PANTHER" id="PTHR11157:SF29">
    <property type="entry name" value="ELONGATION OF LONG CHAIN FATTY ACIDS PROTEIN 5"/>
    <property type="match status" value="1"/>
</dbReference>
<evidence type="ECO:0000256" key="11">
    <source>
        <dbReference type="RuleBase" id="RU361115"/>
    </source>
</evidence>
<name>A0A183CPC4_GLOPA</name>
<feature type="transmembrane region" description="Helical" evidence="11">
    <location>
        <begin position="189"/>
        <end position="215"/>
    </location>
</feature>
<keyword evidence="3 11" id="KW-0444">Lipid biosynthesis</keyword>
<dbReference type="PANTHER" id="PTHR11157">
    <property type="entry name" value="FATTY ACID ACYL TRANSFERASE-RELATED"/>
    <property type="match status" value="1"/>
</dbReference>
<dbReference type="AlphaFoldDB" id="A0A183CPC4"/>
<feature type="transmembrane region" description="Helical" evidence="11">
    <location>
        <begin position="157"/>
        <end position="177"/>
    </location>
</feature>
<feature type="transmembrane region" description="Helical" evidence="11">
    <location>
        <begin position="25"/>
        <end position="44"/>
    </location>
</feature>
<dbReference type="GO" id="GO:0005789">
    <property type="term" value="C:endoplasmic reticulum membrane"/>
    <property type="evidence" value="ECO:0007669"/>
    <property type="project" value="TreeGrafter"/>
</dbReference>
<evidence type="ECO:0000313" key="12">
    <source>
        <dbReference type="Proteomes" id="UP000050741"/>
    </source>
</evidence>
<keyword evidence="6 11" id="KW-0276">Fatty acid metabolism</keyword>
<proteinExistence type="inferred from homology"/>
<comment type="pathway">
    <text evidence="2">Lipid metabolism; fatty acid biosynthesis.</text>
</comment>
<dbReference type="GO" id="GO:0034625">
    <property type="term" value="P:fatty acid elongation, monounsaturated fatty acid"/>
    <property type="evidence" value="ECO:0007669"/>
    <property type="project" value="TreeGrafter"/>
</dbReference>
<feature type="transmembrane region" description="Helical" evidence="11">
    <location>
        <begin position="56"/>
        <end position="83"/>
    </location>
</feature>
<evidence type="ECO:0000256" key="6">
    <source>
        <dbReference type="ARBA" id="ARBA00022832"/>
    </source>
</evidence>
<feature type="transmembrane region" description="Helical" evidence="11">
    <location>
        <begin position="227"/>
        <end position="247"/>
    </location>
</feature>
<dbReference type="WBParaSite" id="GPLIN_001473100">
    <property type="protein sequence ID" value="GPLIN_001473100"/>
    <property type="gene ID" value="GPLIN_001473100"/>
</dbReference>
<keyword evidence="9 11" id="KW-0472">Membrane</keyword>
<keyword evidence="12" id="KW-1185">Reference proteome</keyword>
<dbReference type="GO" id="GO:0030148">
    <property type="term" value="P:sphingolipid biosynthetic process"/>
    <property type="evidence" value="ECO:0007669"/>
    <property type="project" value="TreeGrafter"/>
</dbReference>
<organism evidence="12 13">
    <name type="scientific">Globodera pallida</name>
    <name type="common">Potato cyst nematode worm</name>
    <name type="synonym">Heterodera pallida</name>
    <dbReference type="NCBI Taxonomy" id="36090"/>
    <lineage>
        <taxon>Eukaryota</taxon>
        <taxon>Metazoa</taxon>
        <taxon>Ecdysozoa</taxon>
        <taxon>Nematoda</taxon>
        <taxon>Chromadorea</taxon>
        <taxon>Rhabditida</taxon>
        <taxon>Tylenchina</taxon>
        <taxon>Tylenchomorpha</taxon>
        <taxon>Tylenchoidea</taxon>
        <taxon>Heteroderidae</taxon>
        <taxon>Heteroderinae</taxon>
        <taxon>Globodera</taxon>
    </lineage>
</organism>
<dbReference type="GO" id="GO:0034626">
    <property type="term" value="P:fatty acid elongation, polyunsaturated fatty acid"/>
    <property type="evidence" value="ECO:0007669"/>
    <property type="project" value="TreeGrafter"/>
</dbReference>
<keyword evidence="8 11" id="KW-0443">Lipid metabolism</keyword>
<comment type="catalytic activity">
    <reaction evidence="11">
        <text>a very-long-chain acyl-CoA + malonyl-CoA + H(+) = a very-long-chain 3-oxoacyl-CoA + CO2 + CoA</text>
        <dbReference type="Rhea" id="RHEA:32727"/>
        <dbReference type="ChEBI" id="CHEBI:15378"/>
        <dbReference type="ChEBI" id="CHEBI:16526"/>
        <dbReference type="ChEBI" id="CHEBI:57287"/>
        <dbReference type="ChEBI" id="CHEBI:57384"/>
        <dbReference type="ChEBI" id="CHEBI:90725"/>
        <dbReference type="ChEBI" id="CHEBI:90736"/>
        <dbReference type="EC" id="2.3.1.199"/>
    </reaction>
</comment>
<dbReference type="GO" id="GO:0042761">
    <property type="term" value="P:very long-chain fatty acid biosynthetic process"/>
    <property type="evidence" value="ECO:0007669"/>
    <property type="project" value="TreeGrafter"/>
</dbReference>
<evidence type="ECO:0000256" key="7">
    <source>
        <dbReference type="ARBA" id="ARBA00022989"/>
    </source>
</evidence>
<dbReference type="InterPro" id="IPR002076">
    <property type="entry name" value="ELO_fam"/>
</dbReference>
<dbReference type="EC" id="2.3.1.199" evidence="11"/>
<evidence type="ECO:0000313" key="13">
    <source>
        <dbReference type="WBParaSite" id="GPLIN_001473100"/>
    </source>
</evidence>
<keyword evidence="10 11" id="KW-0275">Fatty acid biosynthesis</keyword>
<feature type="transmembrane region" description="Helical" evidence="11">
    <location>
        <begin position="103"/>
        <end position="126"/>
    </location>
</feature>
<evidence type="ECO:0000256" key="5">
    <source>
        <dbReference type="ARBA" id="ARBA00022692"/>
    </source>
</evidence>
<protein>
    <recommendedName>
        <fullName evidence="11">Elongation of very long chain fatty acids protein</fullName>
        <ecNumber evidence="11">2.3.1.199</ecNumber>
    </recommendedName>
    <alternativeName>
        <fullName evidence="11">Very-long-chain 3-oxoacyl-CoA synthase</fullName>
    </alternativeName>
</protein>
<accession>A0A183CPC4</accession>
<evidence type="ECO:0000256" key="9">
    <source>
        <dbReference type="ARBA" id="ARBA00023136"/>
    </source>
</evidence>
<evidence type="ECO:0000256" key="10">
    <source>
        <dbReference type="ARBA" id="ARBA00023160"/>
    </source>
</evidence>
<evidence type="ECO:0000256" key="8">
    <source>
        <dbReference type="ARBA" id="ARBA00023098"/>
    </source>
</evidence>
<evidence type="ECO:0000256" key="4">
    <source>
        <dbReference type="ARBA" id="ARBA00022679"/>
    </source>
</evidence>